<dbReference type="EMBL" id="JAGSOH010000052">
    <property type="protein sequence ID" value="MBR7828278.1"/>
    <property type="molecule type" value="Genomic_DNA"/>
</dbReference>
<dbReference type="PANTHER" id="PTHR45985:SF3">
    <property type="entry name" value="CHITIN DEACETYLASE-LIKE 4"/>
    <property type="match status" value="1"/>
</dbReference>
<keyword evidence="3" id="KW-1185">Reference proteome</keyword>
<feature type="non-terminal residue" evidence="2">
    <location>
        <position position="1"/>
    </location>
</feature>
<reference evidence="2" key="1">
    <citation type="submission" date="2021-04" db="EMBL/GenBank/DDBJ databases">
        <title>Genome based classification of Actinospica acidithermotolerans sp. nov., an actinobacterium isolated from an Indonesian hot spring.</title>
        <authorList>
            <person name="Kusuma A.B."/>
            <person name="Putra K.E."/>
            <person name="Nafisah S."/>
            <person name="Loh J."/>
            <person name="Nouioui I."/>
            <person name="Goodfellow M."/>
        </authorList>
    </citation>
    <scope>NUCLEOTIDE SEQUENCE</scope>
    <source>
        <strain evidence="2">MGRD01-02</strain>
    </source>
</reference>
<dbReference type="PANTHER" id="PTHR45985">
    <property type="match status" value="1"/>
</dbReference>
<dbReference type="InterPro" id="IPR052740">
    <property type="entry name" value="CE4"/>
</dbReference>
<evidence type="ECO:0000313" key="3">
    <source>
        <dbReference type="Proteomes" id="UP000676325"/>
    </source>
</evidence>
<dbReference type="Gene3D" id="3.20.20.370">
    <property type="entry name" value="Glycoside hydrolase/deacetylase"/>
    <property type="match status" value="1"/>
</dbReference>
<dbReference type="InterPro" id="IPR011330">
    <property type="entry name" value="Glyco_hydro/deAcase_b/a-brl"/>
</dbReference>
<feature type="compositionally biased region" description="Polar residues" evidence="1">
    <location>
        <begin position="351"/>
        <end position="365"/>
    </location>
</feature>
<evidence type="ECO:0008006" key="4">
    <source>
        <dbReference type="Google" id="ProtNLM"/>
    </source>
</evidence>
<evidence type="ECO:0000256" key="1">
    <source>
        <dbReference type="SAM" id="MobiDB-lite"/>
    </source>
</evidence>
<protein>
    <recommendedName>
        <fullName evidence="4">Lipoprotein</fullName>
    </recommendedName>
</protein>
<feature type="region of interest" description="Disordered" evidence="1">
    <location>
        <begin position="351"/>
        <end position="374"/>
    </location>
</feature>
<dbReference type="AlphaFoldDB" id="A0A941ECU8"/>
<name>A0A941ECU8_9ACTN</name>
<accession>A0A941ECU8</accession>
<organism evidence="2 3">
    <name type="scientific">Actinospica acidithermotolerans</name>
    <dbReference type="NCBI Taxonomy" id="2828514"/>
    <lineage>
        <taxon>Bacteria</taxon>
        <taxon>Bacillati</taxon>
        <taxon>Actinomycetota</taxon>
        <taxon>Actinomycetes</taxon>
        <taxon>Catenulisporales</taxon>
        <taxon>Actinospicaceae</taxon>
        <taxon>Actinospica</taxon>
    </lineage>
</organism>
<feature type="region of interest" description="Disordered" evidence="1">
    <location>
        <begin position="1"/>
        <end position="30"/>
    </location>
</feature>
<evidence type="ECO:0000313" key="2">
    <source>
        <dbReference type="EMBL" id="MBR7828278.1"/>
    </source>
</evidence>
<dbReference type="SUPFAM" id="SSF88713">
    <property type="entry name" value="Glycoside hydrolase/deacetylase"/>
    <property type="match status" value="1"/>
</dbReference>
<comment type="caution">
    <text evidence="2">The sequence shown here is derived from an EMBL/GenBank/DDBJ whole genome shotgun (WGS) entry which is preliminary data.</text>
</comment>
<dbReference type="Proteomes" id="UP000676325">
    <property type="component" value="Unassembled WGS sequence"/>
</dbReference>
<dbReference type="GO" id="GO:0005975">
    <property type="term" value="P:carbohydrate metabolic process"/>
    <property type="evidence" value="ECO:0007669"/>
    <property type="project" value="InterPro"/>
</dbReference>
<sequence length="374" mass="41494">KPAGRLIGDGSTSDTGPQPRQPVPERLGAGERPPQFVVFSWDGAGEDDSRLFSHFRQVAQETKATMTFFLSGIYTLPRSQRMLYAPPGKPLGASAIGYLSDDSVRATIQQVGAAWLEGHEIGTHFNGHFCDDQGVGTWSPAQWRSEIDQAIGFVHSWRTNTGFTDLDALPFDYSKELTGGRTPCLLGQNQLLPVARDLGWTYDASNPGGLQIWPEKRLGVWDFPLQCIPFPGTGFQVLSMDYNMMANQSNANPSGSKSMRPYWQRQSANAYMAGFNRAYTTNRAPYFIGNHFESWNGGIYMASVEQALREIAEYPDVRLVSFRQMAQWLDAQDPAVIARLRTLNPGQAPTSWAEYTTPSKNSVPSSEMADMRAM</sequence>
<proteinExistence type="predicted"/>
<gene>
    <name evidence="2" type="ORF">KDK95_18330</name>
</gene>